<evidence type="ECO:0000313" key="1">
    <source>
        <dbReference type="EMBL" id="RGK79289.1"/>
    </source>
</evidence>
<sequence length="60" mass="7499">MWFTEERKDSIEGRQGIEQERYLTITIERKNFEEAKDTELYKLYNTNIHEKIEMMRKEKQ</sequence>
<evidence type="ECO:0000313" key="2">
    <source>
        <dbReference type="Proteomes" id="UP000261324"/>
    </source>
</evidence>
<accession>A0A3E4PH56</accession>
<dbReference type="RefSeq" id="WP_117660785.1">
    <property type="nucleotide sequence ID" value="NZ_QRWS01000005.1"/>
</dbReference>
<comment type="caution">
    <text evidence="1">The sequence shown here is derived from an EMBL/GenBank/DDBJ whole genome shotgun (WGS) entry which is preliminary data.</text>
</comment>
<name>A0A3E4PH56_9FIRM</name>
<proteinExistence type="predicted"/>
<protein>
    <submittedName>
        <fullName evidence="1">Uncharacterized protein</fullName>
    </submittedName>
</protein>
<gene>
    <name evidence="1" type="ORF">DXC93_15450</name>
</gene>
<reference evidence="1 2" key="1">
    <citation type="submission" date="2018-08" db="EMBL/GenBank/DDBJ databases">
        <title>A genome reference for cultivated species of the human gut microbiota.</title>
        <authorList>
            <person name="Zou Y."/>
            <person name="Xue W."/>
            <person name="Luo G."/>
        </authorList>
    </citation>
    <scope>NUCLEOTIDE SEQUENCE [LARGE SCALE GENOMIC DNA]</scope>
    <source>
        <strain evidence="1 2">TF09-3</strain>
    </source>
</reference>
<dbReference type="EMBL" id="QSRA01000031">
    <property type="protein sequence ID" value="RGK79289.1"/>
    <property type="molecule type" value="Genomic_DNA"/>
</dbReference>
<dbReference type="AlphaFoldDB" id="A0A3E4PH56"/>
<organism evidence="1 2">
    <name type="scientific">Dorea formicigenerans</name>
    <dbReference type="NCBI Taxonomy" id="39486"/>
    <lineage>
        <taxon>Bacteria</taxon>
        <taxon>Bacillati</taxon>
        <taxon>Bacillota</taxon>
        <taxon>Clostridia</taxon>
        <taxon>Lachnospirales</taxon>
        <taxon>Lachnospiraceae</taxon>
        <taxon>Dorea</taxon>
    </lineage>
</organism>
<dbReference type="Proteomes" id="UP000261324">
    <property type="component" value="Unassembled WGS sequence"/>
</dbReference>